<feature type="transmembrane region" description="Helical" evidence="10">
    <location>
        <begin position="392"/>
        <end position="422"/>
    </location>
</feature>
<name>A0A1M8A016_MALS4</name>
<organism evidence="11 12">
    <name type="scientific">Malassezia sympodialis (strain ATCC 42132)</name>
    <name type="common">Atopic eczema-associated yeast</name>
    <dbReference type="NCBI Taxonomy" id="1230383"/>
    <lineage>
        <taxon>Eukaryota</taxon>
        <taxon>Fungi</taxon>
        <taxon>Dikarya</taxon>
        <taxon>Basidiomycota</taxon>
        <taxon>Ustilaginomycotina</taxon>
        <taxon>Malasseziomycetes</taxon>
        <taxon>Malasseziales</taxon>
        <taxon>Malasseziaceae</taxon>
        <taxon>Malassezia</taxon>
    </lineage>
</organism>
<feature type="compositionally biased region" description="Low complexity" evidence="9">
    <location>
        <begin position="109"/>
        <end position="119"/>
    </location>
</feature>
<dbReference type="AlphaFoldDB" id="A0A1M8A016"/>
<keyword evidence="7 10" id="KW-1133">Transmembrane helix</keyword>
<evidence type="ECO:0000256" key="7">
    <source>
        <dbReference type="ARBA" id="ARBA00022989"/>
    </source>
</evidence>
<evidence type="ECO:0000256" key="9">
    <source>
        <dbReference type="SAM" id="MobiDB-lite"/>
    </source>
</evidence>
<evidence type="ECO:0000256" key="6">
    <source>
        <dbReference type="ARBA" id="ARBA00022927"/>
    </source>
</evidence>
<evidence type="ECO:0000256" key="5">
    <source>
        <dbReference type="ARBA" id="ARBA00022856"/>
    </source>
</evidence>
<evidence type="ECO:0000313" key="11">
    <source>
        <dbReference type="EMBL" id="SHO75785.1"/>
    </source>
</evidence>
<protein>
    <submittedName>
        <fullName evidence="11">Similar to S.cerevisiae protein OPT1 (Proton-coupled oligopeptide transporter of the plasma membrane)</fullName>
    </submittedName>
</protein>
<dbReference type="Proteomes" id="UP000186303">
    <property type="component" value="Chromosome 1"/>
</dbReference>
<gene>
    <name evidence="11" type="ORF">MSYG_0118</name>
</gene>
<dbReference type="NCBIfam" id="TIGR00727">
    <property type="entry name" value="ISP4_OPT"/>
    <property type="match status" value="1"/>
</dbReference>
<sequence length="913" mass="102595">MSYDVWSRGSRDRPATRHRFSGTSSDQNKNTLGYDECVEDDETGPIRNARDHIPHISNRKTASDVPEDEISDTDLGDDAFSPSEFRKFSASHYYDGGKPIASPSLLKPSSADRSSGSRSWPRSKRETPSTVVADHDLQSSSHELKSFSKSSNDRDETRVESPNENQDIEEQILLDNLGFSKKEGASMAVNEEDEDSPFPEVRASVSNIDDPTMPVVTFRVIVISFFFSILISGVNVFLMVRAPAPSISTTVVMVVVYPLGKLLAAILPTHEYYLPSWLGGYAFSLNPGPFNIKEHTLIAAATTIAVNPSYMLHYLMAKEVFLETSKENTVWYGFILTMAIHVLGFGFVGILDRFLVKPATMLWPQTLMSTTILNTLHADTDRLEKGITRMRWLIVVAIGAFCYNFLPDLLFQGLSLVCWLCWIKPKDVVLNLVAGVNGMGLLSFTLNWAQISYFGSPLVVPWWCTCNMILGFVVMAWIVMPAMYFTNVWQLGYFPFTSISIWDKYGHEYQVQRVLDFPTGTFNPAKYEAYSPVMLSLGFIISYFCGFANLAALLFHTLFNHNKDIWQAFQTMSAGKMDIHAKLMQKYKSVPSWWYTAMFVMGFCILLIADDHSTQKLSATALIVGILITILYLLPSGYVLAQTGQLIGNNIFADLVGGYLLSQQQQNFMAFKALTVQALIGALQVTANMKLGHYMKIPPRTMVVVQLISVLVVSCAQVAVKTLMVVTVSDLCSSTQSLGLQCIMANAYNSSALLWSAVGPHYIFFSQSFQFVLWGLLVGALVPAIVWLMYKWTKARWLLYINAPLIFTSMTNAPASMSINFTCWFVVSFIFQYWMRKHRFHWWSKYNFVTADALDLGTVVSELLIFLAIRLPLHVSPVINWWGNRVVFQNADIMRKPWLSMPTNGISIKNQGS</sequence>
<evidence type="ECO:0000256" key="2">
    <source>
        <dbReference type="ARBA" id="ARBA00008807"/>
    </source>
</evidence>
<accession>A0A1M8A016</accession>
<comment type="similarity">
    <text evidence="2">Belongs to the oligopeptide OPT transporter family.</text>
</comment>
<feature type="transmembrane region" description="Helical" evidence="10">
    <location>
        <begin position="428"/>
        <end position="448"/>
    </location>
</feature>
<dbReference type="PANTHER" id="PTHR22601">
    <property type="entry name" value="ISP4 LIKE PROTEIN"/>
    <property type="match status" value="1"/>
</dbReference>
<feature type="compositionally biased region" description="Polar residues" evidence="9">
    <location>
        <begin position="21"/>
        <end position="31"/>
    </location>
</feature>
<keyword evidence="3" id="KW-0813">Transport</keyword>
<dbReference type="EMBL" id="LT671821">
    <property type="protein sequence ID" value="SHO75785.1"/>
    <property type="molecule type" value="Genomic_DNA"/>
</dbReference>
<feature type="compositionally biased region" description="Acidic residues" evidence="9">
    <location>
        <begin position="65"/>
        <end position="77"/>
    </location>
</feature>
<dbReference type="GO" id="GO:0035673">
    <property type="term" value="F:oligopeptide transmembrane transporter activity"/>
    <property type="evidence" value="ECO:0007669"/>
    <property type="project" value="InterPro"/>
</dbReference>
<feature type="transmembrane region" description="Helical" evidence="10">
    <location>
        <begin position="460"/>
        <end position="485"/>
    </location>
</feature>
<dbReference type="Pfam" id="PF03169">
    <property type="entry name" value="OPT"/>
    <property type="match status" value="1"/>
</dbReference>
<feature type="transmembrane region" description="Helical" evidence="10">
    <location>
        <begin position="592"/>
        <end position="609"/>
    </location>
</feature>
<feature type="transmembrane region" description="Helical" evidence="10">
    <location>
        <begin position="771"/>
        <end position="790"/>
    </location>
</feature>
<comment type="subcellular location">
    <subcellularLocation>
        <location evidence="1">Membrane</location>
        <topology evidence="1">Multi-pass membrane protein</topology>
    </subcellularLocation>
</comment>
<feature type="transmembrane region" description="Helical" evidence="10">
    <location>
        <begin position="615"/>
        <end position="634"/>
    </location>
</feature>
<feature type="transmembrane region" description="Helical" evidence="10">
    <location>
        <begin position="216"/>
        <end position="240"/>
    </location>
</feature>
<dbReference type="OrthoDB" id="9986677at2759"/>
<dbReference type="InterPro" id="IPR004648">
    <property type="entry name" value="Oligpept_transpt"/>
</dbReference>
<feature type="transmembrane region" description="Helical" evidence="10">
    <location>
        <begin position="701"/>
        <end position="720"/>
    </location>
</feature>
<keyword evidence="4 10" id="KW-0812">Transmembrane</keyword>
<dbReference type="InterPro" id="IPR004813">
    <property type="entry name" value="OPT"/>
</dbReference>
<dbReference type="VEuPathDB" id="FungiDB:MSYG_0118"/>
<feature type="region of interest" description="Disordered" evidence="9">
    <location>
        <begin position="1"/>
        <end position="167"/>
    </location>
</feature>
<evidence type="ECO:0000256" key="10">
    <source>
        <dbReference type="SAM" id="Phobius"/>
    </source>
</evidence>
<dbReference type="GO" id="GO:0016020">
    <property type="term" value="C:membrane"/>
    <property type="evidence" value="ECO:0007669"/>
    <property type="project" value="UniProtKB-SubCell"/>
</dbReference>
<feature type="transmembrane region" description="Helical" evidence="10">
    <location>
        <begin position="533"/>
        <end position="555"/>
    </location>
</feature>
<dbReference type="OMA" id="DWTQITW"/>
<dbReference type="NCBIfam" id="TIGR00728">
    <property type="entry name" value="OPT_sfam"/>
    <property type="match status" value="1"/>
</dbReference>
<evidence type="ECO:0000256" key="3">
    <source>
        <dbReference type="ARBA" id="ARBA00022448"/>
    </source>
</evidence>
<reference evidence="12" key="1">
    <citation type="journal article" date="2017" name="Nucleic Acids Res.">
        <title>Proteogenomics produces comprehensive and highly accurate protein-coding gene annotation in a complete genome assembly of Malassezia sympodialis.</title>
        <authorList>
            <person name="Zhu Y."/>
            <person name="Engstroem P.G."/>
            <person name="Tellgren-Roth C."/>
            <person name="Baudo C.D."/>
            <person name="Kennell J.C."/>
            <person name="Sun S."/>
            <person name="Billmyre R.B."/>
            <person name="Schroeder M.S."/>
            <person name="Andersson A."/>
            <person name="Holm T."/>
            <person name="Sigurgeirsson B."/>
            <person name="Wu G."/>
            <person name="Sankaranarayanan S.R."/>
            <person name="Siddharthan R."/>
            <person name="Sanyal K."/>
            <person name="Lundeberg J."/>
            <person name="Nystedt B."/>
            <person name="Boekhout T."/>
            <person name="Dawson T.L. Jr."/>
            <person name="Heitman J."/>
            <person name="Scheynius A."/>
            <person name="Lehtioe J."/>
        </authorList>
    </citation>
    <scope>NUCLEOTIDE SEQUENCE [LARGE SCALE GENOMIC DNA]</scope>
    <source>
        <strain evidence="12">ATCC 42132</strain>
    </source>
</reference>
<dbReference type="GO" id="GO:0015031">
    <property type="term" value="P:protein transport"/>
    <property type="evidence" value="ECO:0007669"/>
    <property type="project" value="UniProtKB-KW"/>
</dbReference>
<evidence type="ECO:0000256" key="8">
    <source>
        <dbReference type="ARBA" id="ARBA00023136"/>
    </source>
</evidence>
<feature type="transmembrane region" description="Helical" evidence="10">
    <location>
        <begin position="247"/>
        <end position="267"/>
    </location>
</feature>
<keyword evidence="6" id="KW-0653">Protein transport</keyword>
<proteinExistence type="inferred from homology"/>
<feature type="transmembrane region" description="Helical" evidence="10">
    <location>
        <begin position="819"/>
        <end position="835"/>
    </location>
</feature>
<feature type="transmembrane region" description="Helical" evidence="10">
    <location>
        <begin position="330"/>
        <end position="351"/>
    </location>
</feature>
<keyword evidence="5" id="KW-0571">Peptide transport</keyword>
<evidence type="ECO:0000256" key="1">
    <source>
        <dbReference type="ARBA" id="ARBA00004141"/>
    </source>
</evidence>
<keyword evidence="12" id="KW-1185">Reference proteome</keyword>
<feature type="compositionally biased region" description="Basic and acidic residues" evidence="9">
    <location>
        <begin position="123"/>
        <end position="161"/>
    </location>
</feature>
<evidence type="ECO:0000256" key="4">
    <source>
        <dbReference type="ARBA" id="ARBA00022692"/>
    </source>
</evidence>
<evidence type="ECO:0000313" key="12">
    <source>
        <dbReference type="Proteomes" id="UP000186303"/>
    </source>
</evidence>
<keyword evidence="8 10" id="KW-0472">Membrane</keyword>